<evidence type="ECO:0000313" key="2">
    <source>
        <dbReference type="EMBL" id="GDY68548.1"/>
    </source>
</evidence>
<comment type="caution">
    <text evidence="2">The sequence shown here is derived from an EMBL/GenBank/DDBJ whole genome shotgun (WGS) entry which is preliminary data.</text>
</comment>
<evidence type="ECO:0000313" key="3">
    <source>
        <dbReference type="EMBL" id="GDY71075.1"/>
    </source>
</evidence>
<gene>
    <name evidence="2" type="ORF">SAV14893_079410</name>
    <name evidence="3" type="ORF">SAV31267_005600</name>
</gene>
<dbReference type="AlphaFoldDB" id="A0A4D4M9L6"/>
<evidence type="ECO:0008006" key="6">
    <source>
        <dbReference type="Google" id="ProtNLM"/>
    </source>
</evidence>
<protein>
    <recommendedName>
        <fullName evidence="6">Transposase IS4-like domain-containing protein</fullName>
    </recommendedName>
</protein>
<dbReference type="Proteomes" id="UP000299211">
    <property type="component" value="Unassembled WGS sequence"/>
</dbReference>
<dbReference type="EMBL" id="BJHY01000001">
    <property type="protein sequence ID" value="GDY71075.1"/>
    <property type="molecule type" value="Genomic_DNA"/>
</dbReference>
<feature type="compositionally biased region" description="Low complexity" evidence="1">
    <location>
        <begin position="70"/>
        <end position="81"/>
    </location>
</feature>
<evidence type="ECO:0000256" key="1">
    <source>
        <dbReference type="SAM" id="MobiDB-lite"/>
    </source>
</evidence>
<name>A0A4D4M9L6_STRAX</name>
<evidence type="ECO:0000313" key="4">
    <source>
        <dbReference type="Proteomes" id="UP000299211"/>
    </source>
</evidence>
<sequence length="129" mass="13822">MCDGPGSARLALSPRRRFRKDAVLLVDGTLVPTRDHTVVEQSKNYRHSTNHQVVVGSFGSSCRRRRHPAGGRARPATAGQPRRCRASSESGAKNAVGKTVTTADGGYRGTGLVIHLNLAGQANRPPRGR</sequence>
<dbReference type="EMBL" id="BJHX01000001">
    <property type="protein sequence ID" value="GDY68548.1"/>
    <property type="molecule type" value="Genomic_DNA"/>
</dbReference>
<feature type="region of interest" description="Disordered" evidence="1">
    <location>
        <begin position="59"/>
        <end position="104"/>
    </location>
</feature>
<evidence type="ECO:0000313" key="5">
    <source>
        <dbReference type="Proteomes" id="UP000302139"/>
    </source>
</evidence>
<accession>A0A4D4M9L6</accession>
<organism evidence="2 5">
    <name type="scientific">Streptomyces avermitilis</name>
    <dbReference type="NCBI Taxonomy" id="33903"/>
    <lineage>
        <taxon>Bacteria</taxon>
        <taxon>Bacillati</taxon>
        <taxon>Actinomycetota</taxon>
        <taxon>Actinomycetes</taxon>
        <taxon>Kitasatosporales</taxon>
        <taxon>Streptomycetaceae</taxon>
        <taxon>Streptomyces</taxon>
    </lineage>
</organism>
<proteinExistence type="predicted"/>
<reference evidence="2 5" key="2">
    <citation type="submission" date="2019-04" db="EMBL/GenBank/DDBJ databases">
        <title>Draft genome sequences of Streptomyces avermitilis NBRC 14893.</title>
        <authorList>
            <person name="Komaki H."/>
            <person name="Tamura T."/>
            <person name="Hosoyama A."/>
        </authorList>
    </citation>
    <scope>NUCLEOTIDE SEQUENCE [LARGE SCALE GENOMIC DNA]</scope>
    <source>
        <strain evidence="2 5">NBRC 14893</strain>
    </source>
</reference>
<reference evidence="3 4" key="1">
    <citation type="submission" date="2019-04" db="EMBL/GenBank/DDBJ databases">
        <title>Draft genome sequences of Streptomyces avermitilis ATCC 31267.</title>
        <authorList>
            <person name="Komaki H."/>
            <person name="Tamura T."/>
            <person name="Hosoyama A."/>
        </authorList>
    </citation>
    <scope>NUCLEOTIDE SEQUENCE [LARGE SCALE GENOMIC DNA]</scope>
    <source>
        <strain evidence="3 4">ATCC 31267</strain>
    </source>
</reference>
<dbReference type="Proteomes" id="UP000302139">
    <property type="component" value="Unassembled WGS sequence"/>
</dbReference>